<organism evidence="3 4">
    <name type="scientific">Roridomyces roridus</name>
    <dbReference type="NCBI Taxonomy" id="1738132"/>
    <lineage>
        <taxon>Eukaryota</taxon>
        <taxon>Fungi</taxon>
        <taxon>Dikarya</taxon>
        <taxon>Basidiomycota</taxon>
        <taxon>Agaricomycotina</taxon>
        <taxon>Agaricomycetes</taxon>
        <taxon>Agaricomycetidae</taxon>
        <taxon>Agaricales</taxon>
        <taxon>Marasmiineae</taxon>
        <taxon>Mycenaceae</taxon>
        <taxon>Roridomyces</taxon>
    </lineage>
</organism>
<evidence type="ECO:0000313" key="4">
    <source>
        <dbReference type="Proteomes" id="UP001221142"/>
    </source>
</evidence>
<dbReference type="SUPFAM" id="SSF52821">
    <property type="entry name" value="Rhodanese/Cell cycle control phosphatase"/>
    <property type="match status" value="1"/>
</dbReference>
<evidence type="ECO:0000259" key="2">
    <source>
        <dbReference type="PROSITE" id="PS50206"/>
    </source>
</evidence>
<dbReference type="InterPro" id="IPR036873">
    <property type="entry name" value="Rhodanese-like_dom_sf"/>
</dbReference>
<dbReference type="AlphaFoldDB" id="A0AAD7BJ47"/>
<protein>
    <recommendedName>
        <fullName evidence="2">Rhodanese domain-containing protein</fullName>
    </recommendedName>
</protein>
<dbReference type="SMART" id="SM00450">
    <property type="entry name" value="RHOD"/>
    <property type="match status" value="1"/>
</dbReference>
<gene>
    <name evidence="3" type="ORF">FB45DRAFT_927908</name>
</gene>
<dbReference type="Gene3D" id="3.40.250.10">
    <property type="entry name" value="Rhodanese-like domain"/>
    <property type="match status" value="1"/>
</dbReference>
<accession>A0AAD7BJ47</accession>
<dbReference type="PROSITE" id="PS50206">
    <property type="entry name" value="RHODANESE_3"/>
    <property type="match status" value="1"/>
</dbReference>
<comment type="caution">
    <text evidence="3">The sequence shown here is derived from an EMBL/GenBank/DDBJ whole genome shotgun (WGS) entry which is preliminary data.</text>
</comment>
<feature type="compositionally biased region" description="Low complexity" evidence="1">
    <location>
        <begin position="1"/>
        <end position="19"/>
    </location>
</feature>
<feature type="region of interest" description="Disordered" evidence="1">
    <location>
        <begin position="1"/>
        <end position="33"/>
    </location>
</feature>
<dbReference type="InterPro" id="IPR001763">
    <property type="entry name" value="Rhodanese-like_dom"/>
</dbReference>
<feature type="domain" description="Rhodanese" evidence="2">
    <location>
        <begin position="264"/>
        <end position="311"/>
    </location>
</feature>
<dbReference type="Proteomes" id="UP001221142">
    <property type="component" value="Unassembled WGS sequence"/>
</dbReference>
<name>A0AAD7BJ47_9AGAR</name>
<sequence>MSIQSSSSSSRSTTSLESILPDRSTKSSTDPLRTLDDVRDQVAAEVALKTSRRAETLDGVRLGVVLTFSKSDDEGFLRRVAATLEHELRRQPYPQPGPSQRRNPKANTLVICGSEEQYVQRAVLLVSSKLMGRISVAKNDGRIWAAIVRDIGGSSYDEKALWDVVRKSARAPMDPLAPPPGSRGVTQILSDARARLQRLTPAEAYAELREPEVGAPTFLVDIRSADQRARQGMIHGSLIIERNVLEWNFDCRNPERLLIVDRYDLRVIVFDDEGNASSLAALSLQELGLLNATDIIGGYCAWKEAGLPVDTESAAPSVIEILD</sequence>
<keyword evidence="4" id="KW-1185">Reference proteome</keyword>
<evidence type="ECO:0000313" key="3">
    <source>
        <dbReference type="EMBL" id="KAJ7622531.1"/>
    </source>
</evidence>
<reference evidence="3" key="1">
    <citation type="submission" date="2023-03" db="EMBL/GenBank/DDBJ databases">
        <title>Massive genome expansion in bonnet fungi (Mycena s.s.) driven by repeated elements and novel gene families across ecological guilds.</title>
        <authorList>
            <consortium name="Lawrence Berkeley National Laboratory"/>
            <person name="Harder C.B."/>
            <person name="Miyauchi S."/>
            <person name="Viragh M."/>
            <person name="Kuo A."/>
            <person name="Thoen E."/>
            <person name="Andreopoulos B."/>
            <person name="Lu D."/>
            <person name="Skrede I."/>
            <person name="Drula E."/>
            <person name="Henrissat B."/>
            <person name="Morin E."/>
            <person name="Kohler A."/>
            <person name="Barry K."/>
            <person name="LaButti K."/>
            <person name="Morin E."/>
            <person name="Salamov A."/>
            <person name="Lipzen A."/>
            <person name="Mereny Z."/>
            <person name="Hegedus B."/>
            <person name="Baldrian P."/>
            <person name="Stursova M."/>
            <person name="Weitz H."/>
            <person name="Taylor A."/>
            <person name="Grigoriev I.V."/>
            <person name="Nagy L.G."/>
            <person name="Martin F."/>
            <person name="Kauserud H."/>
        </authorList>
    </citation>
    <scope>NUCLEOTIDE SEQUENCE</scope>
    <source>
        <strain evidence="3">9284</strain>
    </source>
</reference>
<dbReference type="Pfam" id="PF00581">
    <property type="entry name" value="Rhodanese"/>
    <property type="match status" value="1"/>
</dbReference>
<dbReference type="EMBL" id="JARKIF010000015">
    <property type="protein sequence ID" value="KAJ7622531.1"/>
    <property type="molecule type" value="Genomic_DNA"/>
</dbReference>
<evidence type="ECO:0000256" key="1">
    <source>
        <dbReference type="SAM" id="MobiDB-lite"/>
    </source>
</evidence>
<proteinExistence type="predicted"/>